<dbReference type="PANTHER" id="PTHR11487">
    <property type="entry name" value="THIOESTERASE"/>
    <property type="match status" value="1"/>
</dbReference>
<dbReference type="Gene3D" id="3.40.50.1820">
    <property type="entry name" value="alpha/beta hydrolase"/>
    <property type="match status" value="1"/>
</dbReference>
<proteinExistence type="inferred from homology"/>
<evidence type="ECO:0000313" key="4">
    <source>
        <dbReference type="Proteomes" id="UP000028492"/>
    </source>
</evidence>
<feature type="domain" description="Thioesterase" evidence="2">
    <location>
        <begin position="24"/>
        <end position="245"/>
    </location>
</feature>
<dbReference type="RefSeq" id="WP_038510790.1">
    <property type="nucleotide sequence ID" value="NZ_CP008953.1"/>
</dbReference>
<dbReference type="InterPro" id="IPR012223">
    <property type="entry name" value="TEII"/>
</dbReference>
<reference evidence="3 4" key="1">
    <citation type="journal article" date="2014" name="J. Biotechnol.">
        <title>Complete genome sequence of the actinobacterium Amycolatopsis japonica MG417-CF17(T) (=DSM 44213T) producing (S,S)-N,N'-ethylenediaminedisuccinic acid.</title>
        <authorList>
            <person name="Stegmann E."/>
            <person name="Albersmeier A."/>
            <person name="Spohn M."/>
            <person name="Gert H."/>
            <person name="Weber T."/>
            <person name="Wohlleben W."/>
            <person name="Kalinowski J."/>
            <person name="Ruckert C."/>
        </authorList>
    </citation>
    <scope>NUCLEOTIDE SEQUENCE [LARGE SCALE GENOMIC DNA]</scope>
    <source>
        <strain evidence="4">MG417-CF17 (DSM 44213)</strain>
    </source>
</reference>
<dbReference type="HOGENOM" id="CLU_070456_1_2_11"/>
<sequence>MTAPSGDAGDWVRVFRPGGPSVPRLICLPDAGAAANAFFPLSAALAPGIEVHAAQYPGRQDRVAEPCAEDIGELADRVTGALALWEGAPFAVYGHGMGAVVGFEVARRLEQVLTGSPVALIVSGCPAPSRSGSVGLHLLPDQDLVTELYSLRDAGSPGARDAELLKATFPAIRADFRALAAYRPEPGPALRCPVTVLVGDSDPAVSLDEARAWHEYTTGPFDLQVFPGGHGFPEARPEEFAEVVTAAVLRR</sequence>
<dbReference type="SUPFAM" id="SSF53474">
    <property type="entry name" value="alpha/beta-Hydrolases"/>
    <property type="match status" value="1"/>
</dbReference>
<dbReference type="PANTHER" id="PTHR11487:SF0">
    <property type="entry name" value="S-ACYL FATTY ACID SYNTHASE THIOESTERASE, MEDIUM CHAIN"/>
    <property type="match status" value="1"/>
</dbReference>
<keyword evidence="4" id="KW-1185">Reference proteome</keyword>
<dbReference type="KEGG" id="aja:AJAP_12370"/>
<dbReference type="InterPro" id="IPR001031">
    <property type="entry name" value="Thioesterase"/>
</dbReference>
<dbReference type="Proteomes" id="UP000028492">
    <property type="component" value="Chromosome"/>
</dbReference>
<accession>A0A075USD7</accession>
<evidence type="ECO:0000259" key="2">
    <source>
        <dbReference type="Pfam" id="PF00975"/>
    </source>
</evidence>
<dbReference type="GO" id="GO:0008610">
    <property type="term" value="P:lipid biosynthetic process"/>
    <property type="evidence" value="ECO:0007669"/>
    <property type="project" value="TreeGrafter"/>
</dbReference>
<dbReference type="InterPro" id="IPR029058">
    <property type="entry name" value="AB_hydrolase_fold"/>
</dbReference>
<dbReference type="EMBL" id="CP008953">
    <property type="protein sequence ID" value="AIG75356.1"/>
    <property type="molecule type" value="Genomic_DNA"/>
</dbReference>
<name>A0A075USD7_9PSEU</name>
<protein>
    <recommendedName>
        <fullName evidence="2">Thioesterase domain-containing protein</fullName>
    </recommendedName>
</protein>
<dbReference type="STRING" id="208439.AJAP_12370"/>
<dbReference type="AlphaFoldDB" id="A0A075USD7"/>
<comment type="similarity">
    <text evidence="1">Belongs to the thioesterase family.</text>
</comment>
<evidence type="ECO:0000313" key="3">
    <source>
        <dbReference type="EMBL" id="AIG75356.1"/>
    </source>
</evidence>
<dbReference type="Pfam" id="PF00975">
    <property type="entry name" value="Thioesterase"/>
    <property type="match status" value="1"/>
</dbReference>
<dbReference type="eggNOG" id="COG3208">
    <property type="taxonomic scope" value="Bacteria"/>
</dbReference>
<evidence type="ECO:0000256" key="1">
    <source>
        <dbReference type="ARBA" id="ARBA00007169"/>
    </source>
</evidence>
<organism evidence="3 4">
    <name type="scientific">Amycolatopsis japonica</name>
    <dbReference type="NCBI Taxonomy" id="208439"/>
    <lineage>
        <taxon>Bacteria</taxon>
        <taxon>Bacillati</taxon>
        <taxon>Actinomycetota</taxon>
        <taxon>Actinomycetes</taxon>
        <taxon>Pseudonocardiales</taxon>
        <taxon>Pseudonocardiaceae</taxon>
        <taxon>Amycolatopsis</taxon>
        <taxon>Amycolatopsis japonica group</taxon>
    </lineage>
</organism>
<gene>
    <name evidence="3" type="ORF">AJAP_12370</name>
</gene>